<evidence type="ECO:0000313" key="1">
    <source>
        <dbReference type="EMBL" id="ROL52208.1"/>
    </source>
</evidence>
<keyword evidence="2" id="KW-1185">Reference proteome</keyword>
<sequence length="235" mass="26908">MWVQMRYAGLGASFRKEIEPLSNSHKEEIYEKWPTIDHDLTEKVSLDEDKFPRWSRLPSELEEDVIKGVVIGILVVVGNVMEPLPAFYNDVALVIEEEVRFSGMAVNERNVFAVNQQPKIDTIKEKQTKDDWRMSFPFDDNLMTSTYHQRKKREIAVSHLLEPATRGLGVTPADSLVLNIIIWHDVCLRAFGHSSQFLMSSSSSLQQLYSITITITIYSQAINNEGTLETPLRHD</sequence>
<evidence type="ECO:0000313" key="2">
    <source>
        <dbReference type="Proteomes" id="UP000281406"/>
    </source>
</evidence>
<dbReference type="Proteomes" id="UP000281406">
    <property type="component" value="Unassembled WGS sequence"/>
</dbReference>
<proteinExistence type="predicted"/>
<reference evidence="1 2" key="1">
    <citation type="submission" date="2018-10" db="EMBL/GenBank/DDBJ databases">
        <title>Genome assembly for a Yunnan-Guizhou Plateau 3E fish, Anabarilius grahami (Regan), and its evolutionary and genetic applications.</title>
        <authorList>
            <person name="Jiang W."/>
        </authorList>
    </citation>
    <scope>NUCLEOTIDE SEQUENCE [LARGE SCALE GENOMIC DNA]</scope>
    <source>
        <strain evidence="1">AG-KIZ</strain>
        <tissue evidence="1">Muscle</tissue>
    </source>
</reference>
<comment type="caution">
    <text evidence="1">The sequence shown here is derived from an EMBL/GenBank/DDBJ whole genome shotgun (WGS) entry which is preliminary data.</text>
</comment>
<protein>
    <submittedName>
        <fullName evidence="1">Uncharacterized protein</fullName>
    </submittedName>
</protein>
<organism evidence="1 2">
    <name type="scientific">Anabarilius grahami</name>
    <name type="common">Kanglang fish</name>
    <name type="synonym">Barilius grahami</name>
    <dbReference type="NCBI Taxonomy" id="495550"/>
    <lineage>
        <taxon>Eukaryota</taxon>
        <taxon>Metazoa</taxon>
        <taxon>Chordata</taxon>
        <taxon>Craniata</taxon>
        <taxon>Vertebrata</taxon>
        <taxon>Euteleostomi</taxon>
        <taxon>Actinopterygii</taxon>
        <taxon>Neopterygii</taxon>
        <taxon>Teleostei</taxon>
        <taxon>Ostariophysi</taxon>
        <taxon>Cypriniformes</taxon>
        <taxon>Xenocyprididae</taxon>
        <taxon>Xenocypridinae</taxon>
        <taxon>Xenocypridinae incertae sedis</taxon>
        <taxon>Anabarilius</taxon>
    </lineage>
</organism>
<gene>
    <name evidence="1" type="ORF">DPX16_8612</name>
</gene>
<name>A0A3N0Z2N1_ANAGA</name>
<accession>A0A3N0Z2N1</accession>
<dbReference type="EMBL" id="RJVU01017170">
    <property type="protein sequence ID" value="ROL52208.1"/>
    <property type="molecule type" value="Genomic_DNA"/>
</dbReference>
<dbReference type="AlphaFoldDB" id="A0A3N0Z2N1"/>